<evidence type="ECO:0000256" key="6">
    <source>
        <dbReference type="ARBA" id="ARBA00023136"/>
    </source>
</evidence>
<dbReference type="EMBL" id="LSRX01001351">
    <property type="protein sequence ID" value="OLP80730.1"/>
    <property type="molecule type" value="Genomic_DNA"/>
</dbReference>
<feature type="domain" description="ABC transporter" evidence="10">
    <location>
        <begin position="499"/>
        <end position="948"/>
    </location>
</feature>
<feature type="transmembrane region" description="Helical" evidence="8">
    <location>
        <begin position="140"/>
        <end position="161"/>
    </location>
</feature>
<keyword evidence="4" id="KW-0067">ATP-binding</keyword>
<feature type="transmembrane region" description="Helical" evidence="8">
    <location>
        <begin position="1007"/>
        <end position="1031"/>
    </location>
</feature>
<dbReference type="OrthoDB" id="7991747at2759"/>
<dbReference type="GO" id="GO:0016887">
    <property type="term" value="F:ATP hydrolysis activity"/>
    <property type="evidence" value="ECO:0007669"/>
    <property type="project" value="InterPro"/>
</dbReference>
<feature type="signal peptide" evidence="9">
    <location>
        <begin position="1"/>
        <end position="24"/>
    </location>
</feature>
<feature type="non-terminal residue" evidence="12">
    <location>
        <position position="1417"/>
    </location>
</feature>
<feature type="chain" id="PRO_5012773777" evidence="9">
    <location>
        <begin position="25"/>
        <end position="1417"/>
    </location>
</feature>
<dbReference type="PANTHER" id="PTHR24223">
    <property type="entry name" value="ATP-BINDING CASSETTE SUB-FAMILY C"/>
    <property type="match status" value="1"/>
</dbReference>
<feature type="transmembrane region" description="Helical" evidence="8">
    <location>
        <begin position="783"/>
        <end position="801"/>
    </location>
</feature>
<evidence type="ECO:0000256" key="1">
    <source>
        <dbReference type="ARBA" id="ARBA00022448"/>
    </source>
</evidence>
<feature type="compositionally biased region" description="Basic and acidic residues" evidence="7">
    <location>
        <begin position="972"/>
        <end position="983"/>
    </location>
</feature>
<keyword evidence="5 8" id="KW-1133">Transmembrane helix</keyword>
<evidence type="ECO:0000259" key="11">
    <source>
        <dbReference type="PROSITE" id="PS50929"/>
    </source>
</evidence>
<feature type="domain" description="ABC transmembrane type-1" evidence="11">
    <location>
        <begin position="1007"/>
        <end position="1417"/>
    </location>
</feature>
<dbReference type="Gene3D" id="1.20.1560.10">
    <property type="entry name" value="ABC transporter type 1, transmembrane domain"/>
    <property type="match status" value="3"/>
</dbReference>
<evidence type="ECO:0000256" key="7">
    <source>
        <dbReference type="SAM" id="MobiDB-lite"/>
    </source>
</evidence>
<reference evidence="12 13" key="1">
    <citation type="submission" date="2016-02" db="EMBL/GenBank/DDBJ databases">
        <title>Genome analysis of coral dinoflagellate symbionts highlights evolutionary adaptations to a symbiotic lifestyle.</title>
        <authorList>
            <person name="Aranda M."/>
            <person name="Li Y."/>
            <person name="Liew Y.J."/>
            <person name="Baumgarten S."/>
            <person name="Simakov O."/>
            <person name="Wilson M."/>
            <person name="Piel J."/>
            <person name="Ashoor H."/>
            <person name="Bougouffa S."/>
            <person name="Bajic V.B."/>
            <person name="Ryu T."/>
            <person name="Ravasi T."/>
            <person name="Bayer T."/>
            <person name="Micklem G."/>
            <person name="Kim H."/>
            <person name="Bhak J."/>
            <person name="Lajeunesse T.C."/>
            <person name="Voolstra C.R."/>
        </authorList>
    </citation>
    <scope>NUCLEOTIDE SEQUENCE [LARGE SCALE GENOMIC DNA]</scope>
    <source>
        <strain evidence="12 13">CCMP2467</strain>
    </source>
</reference>
<name>A0A1Q9CCS8_SYMMI</name>
<dbReference type="GO" id="GO:0140359">
    <property type="term" value="F:ABC-type transporter activity"/>
    <property type="evidence" value="ECO:0007669"/>
    <property type="project" value="InterPro"/>
</dbReference>
<feature type="transmembrane region" description="Helical" evidence="8">
    <location>
        <begin position="1043"/>
        <end position="1062"/>
    </location>
</feature>
<feature type="transmembrane region" description="Helical" evidence="8">
    <location>
        <begin position="1293"/>
        <end position="1312"/>
    </location>
</feature>
<evidence type="ECO:0000313" key="12">
    <source>
        <dbReference type="EMBL" id="OLP80730.1"/>
    </source>
</evidence>
<dbReference type="SUPFAM" id="SSF52540">
    <property type="entry name" value="P-loop containing nucleoside triphosphate hydrolases"/>
    <property type="match status" value="1"/>
</dbReference>
<comment type="caution">
    <text evidence="12">The sequence shown here is derived from an EMBL/GenBank/DDBJ whole genome shotgun (WGS) entry which is preliminary data.</text>
</comment>
<feature type="transmembrane region" description="Helical" evidence="8">
    <location>
        <begin position="1386"/>
        <end position="1415"/>
    </location>
</feature>
<accession>A0A1Q9CCS8</accession>
<dbReference type="PROSITE" id="PS50893">
    <property type="entry name" value="ABC_TRANSPORTER_2"/>
    <property type="match status" value="1"/>
</dbReference>
<keyword evidence="6 8" id="KW-0472">Membrane</keyword>
<evidence type="ECO:0000256" key="2">
    <source>
        <dbReference type="ARBA" id="ARBA00022692"/>
    </source>
</evidence>
<organism evidence="12 13">
    <name type="scientific">Symbiodinium microadriaticum</name>
    <name type="common">Dinoflagellate</name>
    <name type="synonym">Zooxanthella microadriatica</name>
    <dbReference type="NCBI Taxonomy" id="2951"/>
    <lineage>
        <taxon>Eukaryota</taxon>
        <taxon>Sar</taxon>
        <taxon>Alveolata</taxon>
        <taxon>Dinophyceae</taxon>
        <taxon>Suessiales</taxon>
        <taxon>Symbiodiniaceae</taxon>
        <taxon>Symbiodinium</taxon>
    </lineage>
</organism>
<dbReference type="PROSITE" id="PS50929">
    <property type="entry name" value="ABC_TM1F"/>
    <property type="match status" value="2"/>
</dbReference>
<evidence type="ECO:0000256" key="8">
    <source>
        <dbReference type="SAM" id="Phobius"/>
    </source>
</evidence>
<dbReference type="Gene3D" id="3.40.50.300">
    <property type="entry name" value="P-loop containing nucleotide triphosphate hydrolases"/>
    <property type="match status" value="3"/>
</dbReference>
<feature type="domain" description="ABC transmembrane type-1" evidence="11">
    <location>
        <begin position="1"/>
        <end position="166"/>
    </location>
</feature>
<evidence type="ECO:0000256" key="3">
    <source>
        <dbReference type="ARBA" id="ARBA00022741"/>
    </source>
</evidence>
<proteinExistence type="predicted"/>
<feature type="transmembrane region" description="Helical" evidence="8">
    <location>
        <begin position="1244"/>
        <end position="1263"/>
    </location>
</feature>
<dbReference type="InterPro" id="IPR011527">
    <property type="entry name" value="ABC1_TM_dom"/>
</dbReference>
<keyword evidence="9" id="KW-0732">Signal</keyword>
<feature type="transmembrane region" description="Helical" evidence="8">
    <location>
        <begin position="1168"/>
        <end position="1188"/>
    </location>
</feature>
<keyword evidence="13" id="KW-1185">Reference proteome</keyword>
<dbReference type="InterPro" id="IPR003439">
    <property type="entry name" value="ABC_transporter-like_ATP-bd"/>
</dbReference>
<evidence type="ECO:0000256" key="4">
    <source>
        <dbReference type="ARBA" id="ARBA00022840"/>
    </source>
</evidence>
<evidence type="ECO:0000256" key="9">
    <source>
        <dbReference type="SAM" id="SignalP"/>
    </source>
</evidence>
<keyword evidence="2 8" id="KW-0812">Transmembrane</keyword>
<feature type="transmembrane region" description="Helical" evidence="8">
    <location>
        <begin position="102"/>
        <end position="128"/>
    </location>
</feature>
<keyword evidence="1" id="KW-0813">Transport</keyword>
<evidence type="ECO:0000256" key="5">
    <source>
        <dbReference type="ARBA" id="ARBA00022989"/>
    </source>
</evidence>
<dbReference type="Pfam" id="PF00664">
    <property type="entry name" value="ABC_membrane"/>
    <property type="match status" value="3"/>
</dbReference>
<dbReference type="GO" id="GO:0016020">
    <property type="term" value="C:membrane"/>
    <property type="evidence" value="ECO:0007669"/>
    <property type="project" value="InterPro"/>
</dbReference>
<dbReference type="InterPro" id="IPR027417">
    <property type="entry name" value="P-loop_NTPase"/>
</dbReference>
<protein>
    <submittedName>
        <fullName evidence="12">Multidrug resistance-associated protein 9</fullName>
    </submittedName>
</protein>
<dbReference type="GO" id="GO:0005524">
    <property type="term" value="F:ATP binding"/>
    <property type="evidence" value="ECO:0007669"/>
    <property type="project" value="UniProtKB-KW"/>
</dbReference>
<dbReference type="InterPro" id="IPR036640">
    <property type="entry name" value="ABC1_TM_sf"/>
</dbReference>
<feature type="transmembrane region" description="Helical" evidence="8">
    <location>
        <begin position="1200"/>
        <end position="1223"/>
    </location>
</feature>
<dbReference type="InterPro" id="IPR050173">
    <property type="entry name" value="ABC_transporter_C-like"/>
</dbReference>
<feature type="region of interest" description="Disordered" evidence="7">
    <location>
        <begin position="946"/>
        <end position="983"/>
    </location>
</feature>
<dbReference type="Proteomes" id="UP000186817">
    <property type="component" value="Unassembled WGS sequence"/>
</dbReference>
<sequence>MARLINAPLNIGILLVMLISEVKAAGFVGSLYVVPFVVIIFLVLQWRLSWYQRYQTATDRRIRWLQESLTHIRTVKALSWEKLAFERGAAGRVLELSCLRGAMLITGILTALGPTVPIGVLLCTMLYFLKVEGNIKAHQIIVVSRIIGSFLNAVAIILVGLQKFIEVPNSFNRIRRFMAQPDRPPNEVPRAILPSPLHALKISGSFTYTKEEVAAGVSRNRRRGFRWPDFRADEWLFAPRALTPVLSDSDVRSLRRSDVKPCSRQGVRAHAAAIAPVIPILYNVIHHDYLLSGTSNNEFGSRLMTANKSGGGLRWQVHIHAGGLCLLAAPGKLAALRLREDASVEGIAYLGLLTGFLKLLDRHGAKVAMQAFPEMRDLMAEIPRLTLAGPGPMIRADWSYRHAMLGELYPIGTATVDSPSPESGKIAFCAQVPWIFEGTLRENVVLDQAMDVDRYWRCIHAASLADAWGPRRDMAKISVYAKAERAKLEEYRYPQLGEVCLRPITDGNKREFAGKMRNFRSPPLSEVAVVGGVASGKSSLLHAMLGELYPIGTATVDSPSPESGKIAFCAQVPWIFEGTLRENVVLDQAMDVDRYWRCIHAASLADMHSPQQNTRAAPAEPTSDDDSWADFVADTVMSMKPVSMDVIRAVQVCDALGNFGANLRKPWLSQHTLSYPTTKIRTFWSHSWHGRAWKKYVTLLLFYHGAFLKSSDSMLVLWDATFCDRLWCMFEIAAFARSRSEGEKPKLLIRPAELTICHISQAATVLLVTIVSDFVPLSGDGGFMWALQAVNALIFGATFYANMALSEHAKQFFTYRQDLKILPGGDEDLKILPGGDEVTIGTHGIRLSGGQRARVALARAAFAPKAEIAILDDPFASVDVHTGRHIFEHFVLGELRKKWTQIIAMQPNPAFLTKFDRILVLEAGQVVQDGPAAKVLESEAFKKLQSKAQEETGPGAAGKEPKTDSPASAAKGGDDKVNLRDEEQHEEVSWQTVHTWISRAGYVKVGLFFFLTFGSKIMEISQTLIIGSWINAKVADPNANDGFFMWLLTLSCAFCAFLAFSVTAQATNASNTASASIYLDTLGALLRAPIDLFFDKQPVGRLINRLTGDVGTIDVSASIYLDTLGALLRAPIDLFFDKQPVGRLINRLTGDVGTIDVQQGMERWQVPGILTSMFCTAAYIIVAQLWSFTVIPWPLILAAMPFYCIMGYFFSLYANTAISLVTYSKHILSNLQEPLSNPDRFCTAAYIIVAQLWSFTEMILATVEPQLGLNSKTDEWWAACFKNQFHVDEKTPIPWPLILAAMPFYCIMGYFFSLYANTAISLVTYSKHILSNLQDIQAMAMGTAVSIRANNMVENFVARYHRQVHSAVRTRTLVNAMSRAWAQSRIFLTFGTLTCLFAIGGMWTGMPLGTLAAIITL</sequence>
<gene>
    <name evidence="12" type="primary">ABCC12</name>
    <name evidence="12" type="ORF">AK812_SmicGene38812</name>
</gene>
<keyword evidence="3" id="KW-0547">Nucleotide-binding</keyword>
<dbReference type="InterPro" id="IPR017871">
    <property type="entry name" value="ABC_transporter-like_CS"/>
</dbReference>
<evidence type="ECO:0000259" key="10">
    <source>
        <dbReference type="PROSITE" id="PS50893"/>
    </source>
</evidence>
<feature type="transmembrane region" description="Helical" evidence="8">
    <location>
        <begin position="24"/>
        <end position="44"/>
    </location>
</feature>
<dbReference type="PROSITE" id="PS00211">
    <property type="entry name" value="ABC_TRANSPORTER_1"/>
    <property type="match status" value="1"/>
</dbReference>
<dbReference type="SUPFAM" id="SSF90123">
    <property type="entry name" value="ABC transporter transmembrane region"/>
    <property type="match status" value="4"/>
</dbReference>
<evidence type="ECO:0000313" key="13">
    <source>
        <dbReference type="Proteomes" id="UP000186817"/>
    </source>
</evidence>